<dbReference type="Proteomes" id="UP000289340">
    <property type="component" value="Chromosome 9"/>
</dbReference>
<evidence type="ECO:0000313" key="2">
    <source>
        <dbReference type="EMBL" id="RZB91207.1"/>
    </source>
</evidence>
<organism evidence="2 3">
    <name type="scientific">Glycine soja</name>
    <name type="common">Wild soybean</name>
    <dbReference type="NCBI Taxonomy" id="3848"/>
    <lineage>
        <taxon>Eukaryota</taxon>
        <taxon>Viridiplantae</taxon>
        <taxon>Streptophyta</taxon>
        <taxon>Embryophyta</taxon>
        <taxon>Tracheophyta</taxon>
        <taxon>Spermatophyta</taxon>
        <taxon>Magnoliopsida</taxon>
        <taxon>eudicotyledons</taxon>
        <taxon>Gunneridae</taxon>
        <taxon>Pentapetalae</taxon>
        <taxon>rosids</taxon>
        <taxon>fabids</taxon>
        <taxon>Fabales</taxon>
        <taxon>Fabaceae</taxon>
        <taxon>Papilionoideae</taxon>
        <taxon>50 kb inversion clade</taxon>
        <taxon>NPAAA clade</taxon>
        <taxon>indigoferoid/millettioid clade</taxon>
        <taxon>Phaseoleae</taxon>
        <taxon>Glycine</taxon>
        <taxon>Glycine subgen. Soja</taxon>
    </lineage>
</organism>
<comment type="caution">
    <text evidence="2">The sequence shown here is derived from an EMBL/GenBank/DDBJ whole genome shotgun (WGS) entry which is preliminary data.</text>
</comment>
<dbReference type="PANTHER" id="PTHR31569">
    <property type="entry name" value="SWIM-TYPE DOMAIN-CONTAINING PROTEIN"/>
    <property type="match status" value="1"/>
</dbReference>
<protein>
    <recommendedName>
        <fullName evidence="1">MULE transposase domain-containing protein</fullName>
    </recommendedName>
</protein>
<dbReference type="InterPro" id="IPR052579">
    <property type="entry name" value="Zinc_finger_SWIM"/>
</dbReference>
<dbReference type="Pfam" id="PF10551">
    <property type="entry name" value="MULE"/>
    <property type="match status" value="1"/>
</dbReference>
<feature type="domain" description="MULE transposase" evidence="1">
    <location>
        <begin position="238"/>
        <end position="280"/>
    </location>
</feature>
<accession>A0A445IYK5</accession>
<gene>
    <name evidence="2" type="ORF">D0Y65_023565</name>
</gene>
<name>A0A445IYK5_GLYSO</name>
<dbReference type="InterPro" id="IPR018289">
    <property type="entry name" value="MULE_transposase_dom"/>
</dbReference>
<dbReference type="PANTHER" id="PTHR31569:SF4">
    <property type="entry name" value="SWIM-TYPE DOMAIN-CONTAINING PROTEIN"/>
    <property type="match status" value="1"/>
</dbReference>
<keyword evidence="3" id="KW-1185">Reference proteome</keyword>
<sequence length="352" mass="40225">MVIVAVVGSIATSSEVCQMDEDQWMYYSIMSEEVDMDDENEHESGMNEQYVDCSDAFNTSQLARSISHENEFVAMIMRSRKKDFVRRDTRSRKYGCPFKFRGKPVVGGLDWMVKLMCGSHNHELAKSLVGHPYAGRLTMDEKTIIEDMAKSMVKPRNIMLTLKEHNANSCTTIKQIYNVRNAYRSSIRESDTEMQHPMKLLERDQYIHWHRLKDEDVVRDIFRCRPNVMKLCNACNLVVLIDSTYKTNRYRLPLLDFVGVTPTGMTFFAGFAYLEGEHVNNVAILETYIGLKVNSGNGTNSGKAIPKEFELTISPSLHSSLNHQSNLINPDNSAVVAEQVFEKTKAKFPLYC</sequence>
<reference evidence="2 3" key="1">
    <citation type="submission" date="2018-09" db="EMBL/GenBank/DDBJ databases">
        <title>A high-quality reference genome of wild soybean provides a powerful tool to mine soybean genomes.</title>
        <authorList>
            <person name="Xie M."/>
            <person name="Chung C.Y.L."/>
            <person name="Li M.-W."/>
            <person name="Wong F.-L."/>
            <person name="Chan T.-F."/>
            <person name="Lam H.-M."/>
        </authorList>
    </citation>
    <scope>NUCLEOTIDE SEQUENCE [LARGE SCALE GENOMIC DNA]</scope>
    <source>
        <strain evidence="3">cv. W05</strain>
        <tissue evidence="2">Hypocotyl of etiolated seedlings</tissue>
    </source>
</reference>
<dbReference type="AlphaFoldDB" id="A0A445IYK5"/>
<proteinExistence type="predicted"/>
<dbReference type="EMBL" id="QZWG01000009">
    <property type="protein sequence ID" value="RZB91207.1"/>
    <property type="molecule type" value="Genomic_DNA"/>
</dbReference>
<evidence type="ECO:0000259" key="1">
    <source>
        <dbReference type="Pfam" id="PF10551"/>
    </source>
</evidence>
<evidence type="ECO:0000313" key="3">
    <source>
        <dbReference type="Proteomes" id="UP000289340"/>
    </source>
</evidence>